<name>A0ABY5A7W6_9GAMM</name>
<keyword evidence="1" id="KW-1133">Transmembrane helix</keyword>
<keyword evidence="3" id="KW-1185">Reference proteome</keyword>
<sequence length="96" mass="10611">MRATWPNFTNKERFNKYMSQLDEKFDIGFRAAVLLVGGLAGFVFSAYKAHEEFAWGDDAAWGYVLIGIGAAMLAGIGLRQALGLYRLLMSKDISGN</sequence>
<dbReference type="Proteomes" id="UP001054897">
    <property type="component" value="Chromosome"/>
</dbReference>
<evidence type="ECO:0000313" key="3">
    <source>
        <dbReference type="Proteomes" id="UP001054897"/>
    </source>
</evidence>
<feature type="transmembrane region" description="Helical" evidence="1">
    <location>
        <begin position="59"/>
        <end position="78"/>
    </location>
</feature>
<keyword evidence="1" id="KW-0472">Membrane</keyword>
<dbReference type="EMBL" id="CP099397">
    <property type="protein sequence ID" value="USR39738.1"/>
    <property type="molecule type" value="Genomic_DNA"/>
</dbReference>
<evidence type="ECO:0000313" key="2">
    <source>
        <dbReference type="EMBL" id="USR39738.1"/>
    </source>
</evidence>
<reference evidence="2" key="1">
    <citation type="submission" date="2022-06" db="EMBL/GenBank/DDBJ databases">
        <title>Complete genome of Pseudomonas hydrolytica DSWY01T.</title>
        <authorList>
            <person name="Jung J."/>
            <person name="Jeon C.O."/>
        </authorList>
    </citation>
    <scope>NUCLEOTIDE SEQUENCE</scope>
    <source>
        <strain evidence="2">DSWY01</strain>
    </source>
</reference>
<gene>
    <name evidence="2" type="ORF">L1F06_024300</name>
</gene>
<dbReference type="RefSeq" id="WP_129483800.1">
    <property type="nucleotide sequence ID" value="NZ_CP099397.1"/>
</dbReference>
<proteinExistence type="predicted"/>
<dbReference type="GeneID" id="300084157"/>
<feature type="transmembrane region" description="Helical" evidence="1">
    <location>
        <begin position="27"/>
        <end position="47"/>
    </location>
</feature>
<accession>A0ABY5A7W6</accession>
<keyword evidence="1" id="KW-0812">Transmembrane</keyword>
<protein>
    <submittedName>
        <fullName evidence="2">Uncharacterized protein</fullName>
    </submittedName>
</protein>
<evidence type="ECO:0000256" key="1">
    <source>
        <dbReference type="SAM" id="Phobius"/>
    </source>
</evidence>
<organism evidence="2 3">
    <name type="scientific">Ectopseudomonas hydrolytica</name>
    <dbReference type="NCBI Taxonomy" id="2493633"/>
    <lineage>
        <taxon>Bacteria</taxon>
        <taxon>Pseudomonadati</taxon>
        <taxon>Pseudomonadota</taxon>
        <taxon>Gammaproteobacteria</taxon>
        <taxon>Pseudomonadales</taxon>
        <taxon>Pseudomonadaceae</taxon>
        <taxon>Ectopseudomonas</taxon>
    </lineage>
</organism>